<dbReference type="EMBL" id="FWFT01000003">
    <property type="protein sequence ID" value="SLN44385.1"/>
    <property type="molecule type" value="Genomic_DNA"/>
</dbReference>
<name>A0A1Y5SMV6_9RHOB</name>
<dbReference type="SUPFAM" id="SSF54373">
    <property type="entry name" value="FAD-linked reductases, C-terminal domain"/>
    <property type="match status" value="1"/>
</dbReference>
<dbReference type="PANTHER" id="PTHR43563:SF14">
    <property type="entry name" value="AMINE OXIDASE"/>
    <property type="match status" value="1"/>
</dbReference>
<keyword evidence="3" id="KW-0560">Oxidoreductase</keyword>
<dbReference type="Pfam" id="PF01593">
    <property type="entry name" value="Amino_oxidase"/>
    <property type="match status" value="2"/>
</dbReference>
<sequence>MQTDTLIIGGGLSGLSLATTLHAAGHNFLLVEAGGRLGGRILTQPAGPAKFDMGPAWFWPGQPRMAALVQSLGLHVFDQHAAGDLMFEDEQGRAQRGRGMASMQWSSRVAGGLGGVIDGLAQAFPHDRLHLNTQITDLRQIAGGVEATAQSGLTLTANRVVAALPPRIAATWSFSPALPDNSLYAMTAVPTWMAGQAKAVAVYPHPFWRDAGLSGDAMSRFGPMVEIHDASPHDESCGALFGFIGLSPDARQDTDSLRHHILAQLVRLFGSKAENPIDVVSKDWAHDPLTATSEDRAPLRFHPQYGLPASLKGLWGNRLILSGTETAPTFGGYLEGALEAADLTATEILTSKAPTHAL</sequence>
<accession>A0A1Y5SMV6</accession>
<dbReference type="EC" id="1.4.3.10" evidence="3"/>
<keyword evidence="4" id="KW-1185">Reference proteome</keyword>
<dbReference type="SUPFAM" id="SSF51905">
    <property type="entry name" value="FAD/NAD(P)-binding domain"/>
    <property type="match status" value="1"/>
</dbReference>
<dbReference type="InterPro" id="IPR036188">
    <property type="entry name" value="FAD/NAD-bd_sf"/>
</dbReference>
<dbReference type="PANTHER" id="PTHR43563">
    <property type="entry name" value="AMINE OXIDASE"/>
    <property type="match status" value="1"/>
</dbReference>
<gene>
    <name evidence="3" type="primary">puo_1</name>
    <name evidence="3" type="ORF">PSJ8397_02299</name>
</gene>
<dbReference type="AlphaFoldDB" id="A0A1Y5SMV6"/>
<proteinExistence type="inferred from homology"/>
<reference evidence="3 4" key="1">
    <citation type="submission" date="2017-03" db="EMBL/GenBank/DDBJ databases">
        <authorList>
            <person name="Afonso C.L."/>
            <person name="Miller P.J."/>
            <person name="Scott M.A."/>
            <person name="Spackman E."/>
            <person name="Goraichik I."/>
            <person name="Dimitrov K.M."/>
            <person name="Suarez D.L."/>
            <person name="Swayne D.E."/>
        </authorList>
    </citation>
    <scope>NUCLEOTIDE SEQUENCE [LARGE SCALE GENOMIC DNA]</scope>
    <source>
        <strain evidence="3 4">CECT 8397</strain>
    </source>
</reference>
<dbReference type="Gene3D" id="3.50.50.60">
    <property type="entry name" value="FAD/NAD(P)-binding domain"/>
    <property type="match status" value="2"/>
</dbReference>
<evidence type="ECO:0000313" key="3">
    <source>
        <dbReference type="EMBL" id="SLN44385.1"/>
    </source>
</evidence>
<dbReference type="RefSeq" id="WP_085864697.1">
    <property type="nucleotide sequence ID" value="NZ_FWFT01000003.1"/>
</dbReference>
<organism evidence="3 4">
    <name type="scientific">Pseudooctadecabacter jejudonensis</name>
    <dbReference type="NCBI Taxonomy" id="1391910"/>
    <lineage>
        <taxon>Bacteria</taxon>
        <taxon>Pseudomonadati</taxon>
        <taxon>Pseudomonadota</taxon>
        <taxon>Alphaproteobacteria</taxon>
        <taxon>Rhodobacterales</taxon>
        <taxon>Paracoccaceae</taxon>
        <taxon>Pseudooctadecabacter</taxon>
    </lineage>
</organism>
<dbReference type="OrthoDB" id="337830at2"/>
<protein>
    <submittedName>
        <fullName evidence="3">Putrescine oxidase</fullName>
        <ecNumber evidence="3">1.4.3.10</ecNumber>
    </submittedName>
</protein>
<comment type="similarity">
    <text evidence="1">Belongs to the flavin monoamine oxidase family.</text>
</comment>
<evidence type="ECO:0000313" key="4">
    <source>
        <dbReference type="Proteomes" id="UP000193623"/>
    </source>
</evidence>
<dbReference type="Proteomes" id="UP000193623">
    <property type="component" value="Unassembled WGS sequence"/>
</dbReference>
<feature type="domain" description="Amine oxidase" evidence="2">
    <location>
        <begin position="12"/>
        <end position="80"/>
    </location>
</feature>
<evidence type="ECO:0000259" key="2">
    <source>
        <dbReference type="Pfam" id="PF01593"/>
    </source>
</evidence>
<dbReference type="InterPro" id="IPR050703">
    <property type="entry name" value="Flavin_MAO"/>
</dbReference>
<evidence type="ECO:0000256" key="1">
    <source>
        <dbReference type="ARBA" id="ARBA00005995"/>
    </source>
</evidence>
<feature type="domain" description="Amine oxidase" evidence="2">
    <location>
        <begin position="99"/>
        <end position="349"/>
    </location>
</feature>
<dbReference type="InterPro" id="IPR002937">
    <property type="entry name" value="Amino_oxidase"/>
</dbReference>
<dbReference type="GO" id="GO:0050232">
    <property type="term" value="F:putrescine oxidase activity"/>
    <property type="evidence" value="ECO:0007669"/>
    <property type="project" value="UniProtKB-EC"/>
</dbReference>